<dbReference type="Pfam" id="PF13550">
    <property type="entry name" value="Phage-tail_3"/>
    <property type="match status" value="1"/>
</dbReference>
<dbReference type="InterPro" id="IPR032876">
    <property type="entry name" value="J_dom"/>
</dbReference>
<feature type="domain" description="Rcc01698-like C-terminal" evidence="3">
    <location>
        <begin position="522"/>
        <end position="613"/>
    </location>
</feature>
<keyword evidence="5" id="KW-1185">Reference proteome</keyword>
<evidence type="ECO:0000256" key="1">
    <source>
        <dbReference type="SAM" id="MobiDB-lite"/>
    </source>
</evidence>
<name>A0A2Z6GBJ6_9PROT</name>
<feature type="domain" description="Tip attachment protein J" evidence="2">
    <location>
        <begin position="243"/>
        <end position="425"/>
    </location>
</feature>
<feature type="compositionally biased region" description="Gly residues" evidence="1">
    <location>
        <begin position="1"/>
        <end position="10"/>
    </location>
</feature>
<dbReference type="KEGG" id="fam:OYT1_ch1279"/>
<evidence type="ECO:0000259" key="2">
    <source>
        <dbReference type="Pfam" id="PF13550"/>
    </source>
</evidence>
<dbReference type="OrthoDB" id="6021410at2"/>
<feature type="region of interest" description="Disordered" evidence="1">
    <location>
        <begin position="1"/>
        <end position="22"/>
    </location>
</feature>
<organism evidence="4 5">
    <name type="scientific">Ferriphaselus amnicola</name>
    <dbReference type="NCBI Taxonomy" id="1188319"/>
    <lineage>
        <taxon>Bacteria</taxon>
        <taxon>Pseudomonadati</taxon>
        <taxon>Pseudomonadota</taxon>
        <taxon>Betaproteobacteria</taxon>
        <taxon>Nitrosomonadales</taxon>
        <taxon>Gallionellaceae</taxon>
        <taxon>Ferriphaselus</taxon>
    </lineage>
</organism>
<dbReference type="InterPro" id="IPR056490">
    <property type="entry name" value="Rcc01698_C"/>
</dbReference>
<dbReference type="Proteomes" id="UP000033070">
    <property type="component" value="Chromosome"/>
</dbReference>
<evidence type="ECO:0000259" key="3">
    <source>
        <dbReference type="Pfam" id="PF23666"/>
    </source>
</evidence>
<dbReference type="EMBL" id="AP018738">
    <property type="protein sequence ID" value="BBE50836.1"/>
    <property type="molecule type" value="Genomic_DNA"/>
</dbReference>
<dbReference type="STRING" id="1188319.OYT1_01939"/>
<evidence type="ECO:0000313" key="5">
    <source>
        <dbReference type="Proteomes" id="UP000033070"/>
    </source>
</evidence>
<protein>
    <submittedName>
        <fullName evidence="4">Uncharacterized protein</fullName>
    </submittedName>
</protein>
<sequence length="1010" mass="106241">MGGLFGGGGSAPSAPAPQRLSGVRMQSSTFGLPKQIVYGRHRITGNILWYGDFVATAQTSQAASGGKGGGGGGGGSPQVTGYQYSASVAIGLCEGTVGGIVSIWEGKKQVNGIQGSPTTNNFKGLLAGGGQAKFTGVPGQAPWAYLSSRYPAQALNYPGLAYIAATKVDLGTNAQLPNYSFEMQGMAQYSTAIVDANPRDLIYDFLTNAKHGALFPSVQVGDTAQFSNYCVANGIFISAVVDAQKSAAEWILQWLKCCNSTVVYSDGLLKFVPYGDEVVTGNGVTYTPAIAPIYDLDDDAFIADTGSDPVTVVRKAQSDTPNSIKVEFANRGNFYNPELAEALDQANIEAYGLRPASPEKLSEICNATIARHVAQLILQRGLYIRNHYEFRLPWKYALLEPMDVVTLTDSALGLNREPVRIVSIEEDEFGLLTVSAEELPIGVAAAARYAQQAGSGFAANYNVDPGNVNAPVIFEAPDLLTAGTGLEVWIAASGGANWGGCEVWVSRDNATYQKVGEIHGAARHGVLTAAIASSSDPDRTNTLAVDISVSTGQLTGGTQADADALNTLCYVDGELIAYQTATLTGTGKYTLGTYLRRGAYGTTIGAHNKGGLFARLDQAIFGYPFTADMIGLPLYIKLLSFNQFGSARQSLDMVQPVTYNVTGIALKSPLPNVAGLSNAYRNGQTLLSWQPVTDFRSVDYEVRLGVNWQTAIVQGRTPLHEFVVAQSGTYWVAAHFSNASGVTAYSATAQSIAIGGGVLPANIVASVDEAVTGWRGSCTTPAFRDPVENAVKLGGSALFSGIPLISAANTVEYYGGIATGGYYQIPVSHEIDIATAQACNVSVSVQAASDTPFGSVAAIPVFSAQASVAGNFSGKSSLAIEIDTAPNTLVWQGWRPFVPGQYVARRFRFRVKLDSNDPSVSTILSGMSFTVDMPDRVDTGTALAVPAAGKAIVFVTPFQITPNVQITILNPSAGDVIAFPAQPTTTGFTVQITNAGVGVARNINWLAKGY</sequence>
<dbReference type="AlphaFoldDB" id="A0A2Z6GBJ6"/>
<dbReference type="RefSeq" id="WP_062627104.1">
    <property type="nucleotide sequence ID" value="NZ_AP018738.1"/>
</dbReference>
<reference evidence="4 5" key="1">
    <citation type="submission" date="2018-06" db="EMBL/GenBank/DDBJ databases">
        <title>OYT1 Genome Sequencing.</title>
        <authorList>
            <person name="Kato S."/>
            <person name="Itoh T."/>
            <person name="Ohkuma M."/>
        </authorList>
    </citation>
    <scope>NUCLEOTIDE SEQUENCE [LARGE SCALE GENOMIC DNA]</scope>
    <source>
        <strain evidence="4 5">OYT1</strain>
    </source>
</reference>
<evidence type="ECO:0000313" key="4">
    <source>
        <dbReference type="EMBL" id="BBE50836.1"/>
    </source>
</evidence>
<proteinExistence type="predicted"/>
<accession>A0A2Z6GBJ6</accession>
<gene>
    <name evidence="4" type="ORF">OYT1_ch1279</name>
</gene>
<dbReference type="Pfam" id="PF23666">
    <property type="entry name" value="Rcc01698_C"/>
    <property type="match status" value="1"/>
</dbReference>